<reference evidence="1" key="2">
    <citation type="submission" date="2020-11" db="EMBL/GenBank/DDBJ databases">
        <authorList>
            <person name="McCartney M.A."/>
            <person name="Auch B."/>
            <person name="Kono T."/>
            <person name="Mallez S."/>
            <person name="Becker A."/>
            <person name="Gohl D.M."/>
            <person name="Silverstein K.A.T."/>
            <person name="Koren S."/>
            <person name="Bechman K.B."/>
            <person name="Herman A."/>
            <person name="Abrahante J.E."/>
            <person name="Garbe J."/>
        </authorList>
    </citation>
    <scope>NUCLEOTIDE SEQUENCE</scope>
    <source>
        <strain evidence="1">Duluth1</strain>
        <tissue evidence="1">Whole animal</tissue>
    </source>
</reference>
<protein>
    <submittedName>
        <fullName evidence="1">Uncharacterized protein</fullName>
    </submittedName>
</protein>
<evidence type="ECO:0000313" key="1">
    <source>
        <dbReference type="EMBL" id="KAH3702495.1"/>
    </source>
</evidence>
<evidence type="ECO:0000313" key="2">
    <source>
        <dbReference type="Proteomes" id="UP000828390"/>
    </source>
</evidence>
<dbReference type="EMBL" id="JAIWYP010000015">
    <property type="protein sequence ID" value="KAH3702495.1"/>
    <property type="molecule type" value="Genomic_DNA"/>
</dbReference>
<reference evidence="1" key="1">
    <citation type="journal article" date="2019" name="bioRxiv">
        <title>The Genome of the Zebra Mussel, Dreissena polymorpha: A Resource for Invasive Species Research.</title>
        <authorList>
            <person name="McCartney M.A."/>
            <person name="Auch B."/>
            <person name="Kono T."/>
            <person name="Mallez S."/>
            <person name="Zhang Y."/>
            <person name="Obille A."/>
            <person name="Becker A."/>
            <person name="Abrahante J.E."/>
            <person name="Garbe J."/>
            <person name="Badalamenti J.P."/>
            <person name="Herman A."/>
            <person name="Mangelson H."/>
            <person name="Liachko I."/>
            <person name="Sullivan S."/>
            <person name="Sone E.D."/>
            <person name="Koren S."/>
            <person name="Silverstein K.A.T."/>
            <person name="Beckman K.B."/>
            <person name="Gohl D.M."/>
        </authorList>
    </citation>
    <scope>NUCLEOTIDE SEQUENCE</scope>
    <source>
        <strain evidence="1">Duluth1</strain>
        <tissue evidence="1">Whole animal</tissue>
    </source>
</reference>
<organism evidence="1 2">
    <name type="scientific">Dreissena polymorpha</name>
    <name type="common">Zebra mussel</name>
    <name type="synonym">Mytilus polymorpha</name>
    <dbReference type="NCBI Taxonomy" id="45954"/>
    <lineage>
        <taxon>Eukaryota</taxon>
        <taxon>Metazoa</taxon>
        <taxon>Spiralia</taxon>
        <taxon>Lophotrochozoa</taxon>
        <taxon>Mollusca</taxon>
        <taxon>Bivalvia</taxon>
        <taxon>Autobranchia</taxon>
        <taxon>Heteroconchia</taxon>
        <taxon>Euheterodonta</taxon>
        <taxon>Imparidentia</taxon>
        <taxon>Neoheterodontei</taxon>
        <taxon>Myida</taxon>
        <taxon>Dreissenoidea</taxon>
        <taxon>Dreissenidae</taxon>
        <taxon>Dreissena</taxon>
    </lineage>
</organism>
<comment type="caution">
    <text evidence="1">The sequence shown here is derived from an EMBL/GenBank/DDBJ whole genome shotgun (WGS) entry which is preliminary data.</text>
</comment>
<gene>
    <name evidence="1" type="ORF">DPMN_077518</name>
</gene>
<accession>A0A9D4BGP9</accession>
<proteinExistence type="predicted"/>
<dbReference type="Proteomes" id="UP000828390">
    <property type="component" value="Unassembled WGS sequence"/>
</dbReference>
<keyword evidence="2" id="KW-1185">Reference proteome</keyword>
<dbReference type="AlphaFoldDB" id="A0A9D4BGP9"/>
<name>A0A9D4BGP9_DREPO</name>
<sequence length="268" mass="30955">MKFHDPRETIFLSRGVGVGTGDGLGGLSQFYCRRLMMTINVASRVLTRDKRREKCPPPSGHIFQPTRTSKLDQDSIGTLLTKFHNIRKYMWSLESSPPGGHVFQLTGTIFELIQDIIGKNLLAQFHDDQTINVASRVKNALPPGSHFHEDVASRVLTRQMINIVTKFHKDWMKTVTSIVNTSNLINILIKFYKDWMKTVTSIVYKSRPKYNPNPDFIKINTLTEFHKDWMKTVTSTVYTNKLFTDTRTHIRTPDITWSHKLTMSLRDR</sequence>